<proteinExistence type="predicted"/>
<dbReference type="eggNOG" id="ENOG5032Y28">
    <property type="taxonomic scope" value="Bacteria"/>
</dbReference>
<dbReference type="Gene3D" id="1.10.287.70">
    <property type="match status" value="1"/>
</dbReference>
<organism evidence="3 4">
    <name type="scientific">Pelobacter propionicus (strain DSM 2379 / NBRC 103807 / OttBd1)</name>
    <dbReference type="NCBI Taxonomy" id="338966"/>
    <lineage>
        <taxon>Bacteria</taxon>
        <taxon>Pseudomonadati</taxon>
        <taxon>Thermodesulfobacteriota</taxon>
        <taxon>Desulfuromonadia</taxon>
        <taxon>Desulfuromonadales</taxon>
        <taxon>Desulfuromonadaceae</taxon>
        <taxon>Pelobacter</taxon>
    </lineage>
</organism>
<evidence type="ECO:0000256" key="1">
    <source>
        <dbReference type="SAM" id="Phobius"/>
    </source>
</evidence>
<dbReference type="SUPFAM" id="SSF81324">
    <property type="entry name" value="Voltage-gated potassium channels"/>
    <property type="match status" value="1"/>
</dbReference>
<dbReference type="HOGENOM" id="CLU_089632_1_0_7"/>
<accession>A1AL27</accession>
<feature type="domain" description="Potassium channel" evidence="2">
    <location>
        <begin position="177"/>
        <end position="224"/>
    </location>
</feature>
<feature type="transmembrane region" description="Helical" evidence="1">
    <location>
        <begin position="132"/>
        <end position="151"/>
    </location>
</feature>
<dbReference type="RefSeq" id="WP_011734361.1">
    <property type="nucleotide sequence ID" value="NC_008609.1"/>
</dbReference>
<sequence length="238" mass="26435">MKCAPADMYLRLRAFWLGDEALSVFLVLLFLALFLGPFLDSPQVRLLTSLFFSLLMVSGIVNISRRPSIRCVAGMVACSAIALRWLTHVLPTPETLRWGSLASLIYMIMLSMVILYKVFMDDKPVTGNRVKGAVAAYLLFGITWSVLYGFLDQVLPNAFNLPQAAGDYGPARQEVFVYYSFITLTTVGYGDISPTHDVSRMFAVMEALVGQLYPATLLARLVSLAITQQQETTRDTRG</sequence>
<evidence type="ECO:0000313" key="4">
    <source>
        <dbReference type="Proteomes" id="UP000006732"/>
    </source>
</evidence>
<evidence type="ECO:0000313" key="3">
    <source>
        <dbReference type="EMBL" id="ABK98047.1"/>
    </source>
</evidence>
<feature type="transmembrane region" description="Helical" evidence="1">
    <location>
        <begin position="98"/>
        <end position="120"/>
    </location>
</feature>
<protein>
    <submittedName>
        <fullName evidence="3">Ion transport 2 domain protein</fullName>
    </submittedName>
</protein>
<reference evidence="3 4" key="1">
    <citation type="submission" date="2006-10" db="EMBL/GenBank/DDBJ databases">
        <title>Complete sequence of chromosome of Pelobacter propionicus DSM 2379.</title>
        <authorList>
            <consortium name="US DOE Joint Genome Institute"/>
            <person name="Copeland A."/>
            <person name="Lucas S."/>
            <person name="Lapidus A."/>
            <person name="Barry K."/>
            <person name="Detter J.C."/>
            <person name="Glavina del Rio T."/>
            <person name="Hammon N."/>
            <person name="Israni S."/>
            <person name="Dalin E."/>
            <person name="Tice H."/>
            <person name="Pitluck S."/>
            <person name="Saunders E."/>
            <person name="Brettin T."/>
            <person name="Bruce D."/>
            <person name="Han C."/>
            <person name="Tapia R."/>
            <person name="Schmutz J."/>
            <person name="Larimer F."/>
            <person name="Land M."/>
            <person name="Hauser L."/>
            <person name="Kyrpides N."/>
            <person name="Kim E."/>
            <person name="Lovley D."/>
            <person name="Richardson P."/>
        </authorList>
    </citation>
    <scope>NUCLEOTIDE SEQUENCE [LARGE SCALE GENOMIC DNA]</scope>
    <source>
        <strain evidence="4">DSM 2379 / NBRC 103807 / OttBd1</strain>
    </source>
</reference>
<dbReference type="Proteomes" id="UP000006732">
    <property type="component" value="Chromosome"/>
</dbReference>
<dbReference type="EMBL" id="CP000482">
    <property type="protein sequence ID" value="ABK98047.1"/>
    <property type="molecule type" value="Genomic_DNA"/>
</dbReference>
<feature type="transmembrane region" description="Helical" evidence="1">
    <location>
        <begin position="21"/>
        <end position="38"/>
    </location>
</feature>
<dbReference type="Pfam" id="PF07885">
    <property type="entry name" value="Ion_trans_2"/>
    <property type="match status" value="1"/>
</dbReference>
<keyword evidence="1" id="KW-0812">Transmembrane</keyword>
<keyword evidence="1" id="KW-0472">Membrane</keyword>
<keyword evidence="4" id="KW-1185">Reference proteome</keyword>
<gene>
    <name evidence="3" type="ordered locus">Ppro_0413</name>
</gene>
<keyword evidence="1" id="KW-1133">Transmembrane helix</keyword>
<evidence type="ECO:0000259" key="2">
    <source>
        <dbReference type="Pfam" id="PF07885"/>
    </source>
</evidence>
<dbReference type="STRING" id="338966.Ppro_0413"/>
<feature type="transmembrane region" description="Helical" evidence="1">
    <location>
        <begin position="44"/>
        <end position="61"/>
    </location>
</feature>
<dbReference type="InterPro" id="IPR013099">
    <property type="entry name" value="K_chnl_dom"/>
</dbReference>
<feature type="transmembrane region" description="Helical" evidence="1">
    <location>
        <begin position="68"/>
        <end position="86"/>
    </location>
</feature>
<dbReference type="OrthoDB" id="9785126at2"/>
<dbReference type="AlphaFoldDB" id="A1AL27"/>
<dbReference type="KEGG" id="ppd:Ppro_0413"/>
<name>A1AL27_PELPD</name>